<evidence type="ECO:0000259" key="2">
    <source>
        <dbReference type="Pfam" id="PF14949"/>
    </source>
</evidence>
<dbReference type="EMBL" id="UYSL01026195">
    <property type="protein sequence ID" value="VDL85074.1"/>
    <property type="molecule type" value="Genomic_DNA"/>
</dbReference>
<dbReference type="Pfam" id="PF14949">
    <property type="entry name" value="ARF7EP_C"/>
    <property type="match status" value="1"/>
</dbReference>
<protein>
    <submittedName>
        <fullName evidence="5">ARF7EP_C domain-containing protein</fullName>
    </submittedName>
</protein>
<reference evidence="5" key="1">
    <citation type="submission" date="2017-02" db="UniProtKB">
        <authorList>
            <consortium name="WormBaseParasite"/>
        </authorList>
    </citation>
    <scope>IDENTIFICATION</scope>
</reference>
<evidence type="ECO:0000256" key="1">
    <source>
        <dbReference type="SAM" id="MobiDB-lite"/>
    </source>
</evidence>
<feature type="region of interest" description="Disordered" evidence="1">
    <location>
        <begin position="21"/>
        <end position="40"/>
    </location>
</feature>
<evidence type="ECO:0000313" key="4">
    <source>
        <dbReference type="Proteomes" id="UP000271162"/>
    </source>
</evidence>
<accession>A0A0N4YVQ5</accession>
<dbReference type="Proteomes" id="UP000271162">
    <property type="component" value="Unassembled WGS sequence"/>
</dbReference>
<dbReference type="STRING" id="27835.A0A0N4YVQ5"/>
<gene>
    <name evidence="3" type="ORF">NBR_LOCUS21328</name>
</gene>
<feature type="domain" description="ARF7 effector protein C-terminal" evidence="2">
    <location>
        <begin position="59"/>
        <end position="132"/>
    </location>
</feature>
<dbReference type="WBParaSite" id="NBR_0002132701-mRNA-1">
    <property type="protein sequence ID" value="NBR_0002132701-mRNA-1"/>
    <property type="gene ID" value="NBR_0002132701"/>
</dbReference>
<reference evidence="3 4" key="2">
    <citation type="submission" date="2018-11" db="EMBL/GenBank/DDBJ databases">
        <authorList>
            <consortium name="Pathogen Informatics"/>
        </authorList>
    </citation>
    <scope>NUCLEOTIDE SEQUENCE [LARGE SCALE GENOMIC DNA]</scope>
</reference>
<proteinExistence type="predicted"/>
<keyword evidence="4" id="KW-1185">Reference proteome</keyword>
<dbReference type="PANTHER" id="PTHR46536:SF3">
    <property type="entry name" value="ARF7 EFFECTOR PROTEIN C-TERMINAL DOMAIN-CONTAINING PROTEIN"/>
    <property type="match status" value="1"/>
</dbReference>
<evidence type="ECO:0000313" key="3">
    <source>
        <dbReference type="EMBL" id="VDL85074.1"/>
    </source>
</evidence>
<dbReference type="AlphaFoldDB" id="A0A0N4YVQ5"/>
<dbReference type="InterPro" id="IPR029264">
    <property type="entry name" value="ARF7EP_C"/>
</dbReference>
<evidence type="ECO:0000313" key="5">
    <source>
        <dbReference type="WBParaSite" id="NBR_0002132701-mRNA-1"/>
    </source>
</evidence>
<name>A0A0N4YVQ5_NIPBR</name>
<organism evidence="5">
    <name type="scientific">Nippostrongylus brasiliensis</name>
    <name type="common">Rat hookworm</name>
    <dbReference type="NCBI Taxonomy" id="27835"/>
    <lineage>
        <taxon>Eukaryota</taxon>
        <taxon>Metazoa</taxon>
        <taxon>Ecdysozoa</taxon>
        <taxon>Nematoda</taxon>
        <taxon>Chromadorea</taxon>
        <taxon>Rhabditida</taxon>
        <taxon>Rhabditina</taxon>
        <taxon>Rhabditomorpha</taxon>
        <taxon>Strongyloidea</taxon>
        <taxon>Heligmosomidae</taxon>
        <taxon>Nippostrongylus</taxon>
    </lineage>
</organism>
<sequence length="151" mass="16414">MSSTNDALSYLVGLANAKASAMSSGPSEDDPSSHHGGQEAGSANLVYFDETYDDELMSQEEIKDKESMQEKRQIFHDKKGKLIVPGEESITLCDCLIPECHGCHWPCASCGGRLCGPICQQNRKKFVSSVTVMGVTPEIVTRNPCVPNKFS</sequence>
<dbReference type="PANTHER" id="PTHR46536">
    <property type="entry name" value="ARL14 EFFECTOR PROTEIN"/>
    <property type="match status" value="1"/>
</dbReference>